<sequence length="237" mass="26348">WKENSAALRAALGALTSDSELRQLLNGFLAHYCSSTLKPHSINESLQIMSGCTYTQLETAFTWLGRWRPTSATSLVASIMSPEKAKMMTTLLDISNLSVSDMTLSESQWKELNKLQHIISWAERKLSNQHADFQMLVADPKMVKALHSGVGLKGVMDMAKGQEIVYSKLADLHNLLVKADQLRLQTLKELYDFLTPTQAAVCTIVACDFLLALKSAGMRRESRSKTSCMVKDHAPKD</sequence>
<dbReference type="InterPro" id="IPR051886">
    <property type="entry name" value="Seed_Dev/Stress_Resp_Reg"/>
</dbReference>
<accession>A0AA38CW25</accession>
<feature type="domain" description="DOG1" evidence="1">
    <location>
        <begin position="1"/>
        <end position="223"/>
    </location>
</feature>
<dbReference type="GO" id="GO:0006351">
    <property type="term" value="P:DNA-templated transcription"/>
    <property type="evidence" value="ECO:0007669"/>
    <property type="project" value="InterPro"/>
</dbReference>
<dbReference type="Proteomes" id="UP000824469">
    <property type="component" value="Unassembled WGS sequence"/>
</dbReference>
<dbReference type="EMBL" id="JAHRHJ020000008">
    <property type="protein sequence ID" value="KAH9303974.1"/>
    <property type="molecule type" value="Genomic_DNA"/>
</dbReference>
<dbReference type="PANTHER" id="PTHR46354:SF4">
    <property type="entry name" value="PROTEIN DOG1-LIKE 3"/>
    <property type="match status" value="1"/>
</dbReference>
<reference evidence="2 3" key="1">
    <citation type="journal article" date="2021" name="Nat. Plants">
        <title>The Taxus genome provides insights into paclitaxel biosynthesis.</title>
        <authorList>
            <person name="Xiong X."/>
            <person name="Gou J."/>
            <person name="Liao Q."/>
            <person name="Li Y."/>
            <person name="Zhou Q."/>
            <person name="Bi G."/>
            <person name="Li C."/>
            <person name="Du R."/>
            <person name="Wang X."/>
            <person name="Sun T."/>
            <person name="Guo L."/>
            <person name="Liang H."/>
            <person name="Lu P."/>
            <person name="Wu Y."/>
            <person name="Zhang Z."/>
            <person name="Ro D.K."/>
            <person name="Shang Y."/>
            <person name="Huang S."/>
            <person name="Yan J."/>
        </authorList>
    </citation>
    <scope>NUCLEOTIDE SEQUENCE [LARGE SCALE GENOMIC DNA]</scope>
    <source>
        <strain evidence="2">Ta-2019</strain>
    </source>
</reference>
<name>A0AA38CW25_TAXCH</name>
<feature type="non-terminal residue" evidence="2">
    <location>
        <position position="237"/>
    </location>
</feature>
<dbReference type="PANTHER" id="PTHR46354">
    <property type="entry name" value="DOG1 DOMAIN-CONTAINING PROTEIN"/>
    <property type="match status" value="1"/>
</dbReference>
<evidence type="ECO:0000259" key="1">
    <source>
        <dbReference type="PROSITE" id="PS51806"/>
    </source>
</evidence>
<dbReference type="AlphaFoldDB" id="A0AA38CW25"/>
<dbReference type="GO" id="GO:0043565">
    <property type="term" value="F:sequence-specific DNA binding"/>
    <property type="evidence" value="ECO:0007669"/>
    <property type="project" value="InterPro"/>
</dbReference>
<dbReference type="InterPro" id="IPR025422">
    <property type="entry name" value="TGA_domain"/>
</dbReference>
<keyword evidence="3" id="KW-1185">Reference proteome</keyword>
<evidence type="ECO:0000313" key="2">
    <source>
        <dbReference type="EMBL" id="KAH9303974.1"/>
    </source>
</evidence>
<evidence type="ECO:0000313" key="3">
    <source>
        <dbReference type="Proteomes" id="UP000824469"/>
    </source>
</evidence>
<gene>
    <name evidence="2" type="ORF">KI387_008378</name>
</gene>
<comment type="caution">
    <text evidence="2">The sequence shown here is derived from an EMBL/GenBank/DDBJ whole genome shotgun (WGS) entry which is preliminary data.</text>
</comment>
<dbReference type="OMA" id="TIVACDF"/>
<dbReference type="PROSITE" id="PS51806">
    <property type="entry name" value="DOG1"/>
    <property type="match status" value="1"/>
</dbReference>
<dbReference type="Pfam" id="PF14144">
    <property type="entry name" value="DOG1"/>
    <property type="match status" value="1"/>
</dbReference>
<proteinExistence type="predicted"/>
<organism evidence="2 3">
    <name type="scientific">Taxus chinensis</name>
    <name type="common">Chinese yew</name>
    <name type="synonym">Taxus wallichiana var. chinensis</name>
    <dbReference type="NCBI Taxonomy" id="29808"/>
    <lineage>
        <taxon>Eukaryota</taxon>
        <taxon>Viridiplantae</taxon>
        <taxon>Streptophyta</taxon>
        <taxon>Embryophyta</taxon>
        <taxon>Tracheophyta</taxon>
        <taxon>Spermatophyta</taxon>
        <taxon>Pinopsida</taxon>
        <taxon>Pinidae</taxon>
        <taxon>Conifers II</taxon>
        <taxon>Cupressales</taxon>
        <taxon>Taxaceae</taxon>
        <taxon>Taxus</taxon>
    </lineage>
</organism>
<protein>
    <recommendedName>
        <fullName evidence="1">DOG1 domain-containing protein</fullName>
    </recommendedName>
</protein>